<evidence type="ECO:0000313" key="3">
    <source>
        <dbReference type="Proteomes" id="UP000002762"/>
    </source>
</evidence>
<dbReference type="AlphaFoldDB" id="J4WKZ5"/>
<dbReference type="GO" id="GO:0004672">
    <property type="term" value="F:protein kinase activity"/>
    <property type="evidence" value="ECO:0007669"/>
    <property type="project" value="InterPro"/>
</dbReference>
<dbReference type="STRING" id="655819.J4WKZ5"/>
<dbReference type="EMBL" id="JH725150">
    <property type="protein sequence ID" value="EJP70415.1"/>
    <property type="molecule type" value="Genomic_DNA"/>
</dbReference>
<sequence length="242" mass="27308">MPPRETHPVVQAVAQAITPPQRAETTHHIGIIVDYNQRPFSITWQRGNQYPNLDAFPTFTDATVNPISQTASMRELWTQSVTFGYGSCGSVRIQDNVCFPIIKLAHSNTGFMQMIQHEFALLTSMALLDSSLPVVQVDQQPILENGEICGFRMKRLSEMCRSSLISRKSDIQDALQRLHSAGFCHGDIKGNNIMEDEAGRIIFIDFGLGGRIGSDAPEFFPRRVPRHFTAEHDWDLFDKEFL</sequence>
<accession>J4WKZ5</accession>
<dbReference type="HOGENOM" id="CLU_067163_0_0_1"/>
<evidence type="ECO:0000259" key="1">
    <source>
        <dbReference type="PROSITE" id="PS50011"/>
    </source>
</evidence>
<dbReference type="PROSITE" id="PS50011">
    <property type="entry name" value="PROTEIN_KINASE_DOM"/>
    <property type="match status" value="1"/>
</dbReference>
<dbReference type="Pfam" id="PF00069">
    <property type="entry name" value="Pkinase"/>
    <property type="match status" value="1"/>
</dbReference>
<protein>
    <recommendedName>
        <fullName evidence="1">Protein kinase domain-containing protein</fullName>
    </recommendedName>
</protein>
<dbReference type="SUPFAM" id="SSF56112">
    <property type="entry name" value="Protein kinase-like (PK-like)"/>
    <property type="match status" value="1"/>
</dbReference>
<feature type="domain" description="Protein kinase" evidence="1">
    <location>
        <begin position="77"/>
        <end position="242"/>
    </location>
</feature>
<keyword evidence="3" id="KW-1185">Reference proteome</keyword>
<dbReference type="InParanoid" id="J4WKZ5"/>
<dbReference type="Proteomes" id="UP000002762">
    <property type="component" value="Unassembled WGS sequence"/>
</dbReference>
<proteinExistence type="predicted"/>
<name>J4WKZ5_BEAB2</name>
<dbReference type="GeneID" id="19883057"/>
<organism evidence="2 3">
    <name type="scientific">Beauveria bassiana (strain ARSEF 2860)</name>
    <name type="common">White muscardine disease fungus</name>
    <name type="synonym">Tritirachium shiotae</name>
    <dbReference type="NCBI Taxonomy" id="655819"/>
    <lineage>
        <taxon>Eukaryota</taxon>
        <taxon>Fungi</taxon>
        <taxon>Dikarya</taxon>
        <taxon>Ascomycota</taxon>
        <taxon>Pezizomycotina</taxon>
        <taxon>Sordariomycetes</taxon>
        <taxon>Hypocreomycetidae</taxon>
        <taxon>Hypocreales</taxon>
        <taxon>Cordycipitaceae</taxon>
        <taxon>Beauveria</taxon>
    </lineage>
</organism>
<gene>
    <name evidence="2" type="ORF">BBA_00045</name>
</gene>
<evidence type="ECO:0000313" key="2">
    <source>
        <dbReference type="EMBL" id="EJP70415.1"/>
    </source>
</evidence>
<reference evidence="2 3" key="1">
    <citation type="journal article" date="2012" name="Sci. Rep.">
        <title>Genomic perspectives on the evolution of fungal entomopathogenicity in Beauveria bassiana.</title>
        <authorList>
            <person name="Xiao G."/>
            <person name="Ying S.H."/>
            <person name="Zheng P."/>
            <person name="Wang Z.L."/>
            <person name="Zhang S."/>
            <person name="Xie X.Q."/>
            <person name="Shang Y."/>
            <person name="St Leger R.J."/>
            <person name="Zhao G.P."/>
            <person name="Wang C."/>
            <person name="Feng M.G."/>
        </authorList>
    </citation>
    <scope>NUCLEOTIDE SEQUENCE [LARGE SCALE GENOMIC DNA]</scope>
    <source>
        <strain evidence="2 3">ARSEF 2860</strain>
    </source>
</reference>
<dbReference type="Gene3D" id="1.10.510.10">
    <property type="entry name" value="Transferase(Phosphotransferase) domain 1"/>
    <property type="match status" value="1"/>
</dbReference>
<dbReference type="InterPro" id="IPR000719">
    <property type="entry name" value="Prot_kinase_dom"/>
</dbReference>
<dbReference type="OrthoDB" id="4062651at2759"/>
<dbReference type="RefSeq" id="XP_008593364.1">
    <property type="nucleotide sequence ID" value="XM_008595142.1"/>
</dbReference>
<dbReference type="InterPro" id="IPR011009">
    <property type="entry name" value="Kinase-like_dom_sf"/>
</dbReference>
<dbReference type="GO" id="GO:0005524">
    <property type="term" value="F:ATP binding"/>
    <property type="evidence" value="ECO:0007669"/>
    <property type="project" value="InterPro"/>
</dbReference>